<dbReference type="SUPFAM" id="SSF103657">
    <property type="entry name" value="BAR/IMD domain-like"/>
    <property type="match status" value="1"/>
</dbReference>
<dbReference type="CDD" id="cd11803">
    <property type="entry name" value="SH3_Endophilin_A"/>
    <property type="match status" value="1"/>
</dbReference>
<feature type="compositionally biased region" description="Low complexity" evidence="8">
    <location>
        <begin position="246"/>
        <end position="257"/>
    </location>
</feature>
<feature type="compositionally biased region" description="Basic and acidic residues" evidence="8">
    <location>
        <begin position="235"/>
        <end position="244"/>
    </location>
</feature>
<dbReference type="InterPro" id="IPR001452">
    <property type="entry name" value="SH3_domain"/>
</dbReference>
<dbReference type="SMART" id="SM00721">
    <property type="entry name" value="BAR"/>
    <property type="match status" value="1"/>
</dbReference>
<dbReference type="FunFam" id="2.30.30.40:FF:000072">
    <property type="entry name" value="Unconventional Myosin IB"/>
    <property type="match status" value="1"/>
</dbReference>
<dbReference type="InterPro" id="IPR036028">
    <property type="entry name" value="SH3-like_dom_sf"/>
</dbReference>
<comment type="subcellular location">
    <subcellularLocation>
        <location evidence="1">Membrane</location>
        <topology evidence="1">Peripheral membrane protein</topology>
    </subcellularLocation>
</comment>
<evidence type="ECO:0000256" key="8">
    <source>
        <dbReference type="SAM" id="MobiDB-lite"/>
    </source>
</evidence>
<reference evidence="11" key="1">
    <citation type="submission" date="2019-08" db="EMBL/GenBank/DDBJ databases">
        <title>The improved chromosome-level genome for the pearl oyster Pinctada fucata martensii using PacBio sequencing and Hi-C.</title>
        <authorList>
            <person name="Zheng Z."/>
        </authorList>
    </citation>
    <scope>NUCLEOTIDE SEQUENCE</scope>
    <source>
        <strain evidence="11">ZZ-2019</strain>
        <tissue evidence="11">Adductor muscle</tissue>
    </source>
</reference>
<feature type="region of interest" description="Disordered" evidence="8">
    <location>
        <begin position="153"/>
        <end position="178"/>
    </location>
</feature>
<evidence type="ECO:0000256" key="2">
    <source>
        <dbReference type="ARBA" id="ARBA00006697"/>
    </source>
</evidence>
<accession>A0AA88Y5P3</accession>
<dbReference type="PROSITE" id="PS50002">
    <property type="entry name" value="SH3"/>
    <property type="match status" value="1"/>
</dbReference>
<evidence type="ECO:0000259" key="10">
    <source>
        <dbReference type="PROSITE" id="PS51021"/>
    </source>
</evidence>
<name>A0AA88Y5P3_PINIB</name>
<dbReference type="Pfam" id="PF03114">
    <property type="entry name" value="BAR"/>
    <property type="match status" value="1"/>
</dbReference>
<organism evidence="11 12">
    <name type="scientific">Pinctada imbricata</name>
    <name type="common">Atlantic pearl-oyster</name>
    <name type="synonym">Pinctada martensii</name>
    <dbReference type="NCBI Taxonomy" id="66713"/>
    <lineage>
        <taxon>Eukaryota</taxon>
        <taxon>Metazoa</taxon>
        <taxon>Spiralia</taxon>
        <taxon>Lophotrochozoa</taxon>
        <taxon>Mollusca</taxon>
        <taxon>Bivalvia</taxon>
        <taxon>Autobranchia</taxon>
        <taxon>Pteriomorphia</taxon>
        <taxon>Pterioida</taxon>
        <taxon>Pterioidea</taxon>
        <taxon>Pteriidae</taxon>
        <taxon>Pinctada</taxon>
    </lineage>
</organism>
<keyword evidence="12" id="KW-1185">Reference proteome</keyword>
<dbReference type="GO" id="GO:0098793">
    <property type="term" value="C:presynapse"/>
    <property type="evidence" value="ECO:0007669"/>
    <property type="project" value="TreeGrafter"/>
</dbReference>
<sequence>MSEKIGGAKGTELDDDFLEMERKIDVLGKLIDDLISKTQEFLQPNPASRAKLMAVNSISKIRGHAKNATYPQPEGTLGEHMIKHGKDLGEDMLFSACLLDAGEVFKQIAEHKYSLEDRVKQDFLGPLADLHEKDLKEVNHHRKKLSGRRLDYDCKSRKKQKGSNISEEEIREAESKFQDSKFTAESAMHNVLENEVEQIGQLKAFIEAEEEYHRSAADLLRSLIDNIEDKRNEALHRPKKELSPKRFSFSRNSSGSNHLYDSAENVGDKSGSYSFNSSPQYSREKKEPCCEALYDFDPENEGELGFVEGQIIKLISQIDENWYEGSLNGQSGYFPCNYVKILVDLP</sequence>
<evidence type="ECO:0000256" key="6">
    <source>
        <dbReference type="ARBA" id="ARBA00023136"/>
    </source>
</evidence>
<dbReference type="Proteomes" id="UP001186944">
    <property type="component" value="Unassembled WGS sequence"/>
</dbReference>
<keyword evidence="3 7" id="KW-0728">SH3 domain</keyword>
<dbReference type="InterPro" id="IPR027267">
    <property type="entry name" value="AH/BAR_dom_sf"/>
</dbReference>
<dbReference type="AlphaFoldDB" id="A0AA88Y5P3"/>
<evidence type="ECO:0000259" key="9">
    <source>
        <dbReference type="PROSITE" id="PS50002"/>
    </source>
</evidence>
<dbReference type="SUPFAM" id="SSF50044">
    <property type="entry name" value="SH3-domain"/>
    <property type="match status" value="1"/>
</dbReference>
<dbReference type="GO" id="GO:0005737">
    <property type="term" value="C:cytoplasm"/>
    <property type="evidence" value="ECO:0007669"/>
    <property type="project" value="InterPro"/>
</dbReference>
<dbReference type="GO" id="GO:0016191">
    <property type="term" value="P:synaptic vesicle uncoating"/>
    <property type="evidence" value="ECO:0007669"/>
    <property type="project" value="TreeGrafter"/>
</dbReference>
<dbReference type="GO" id="GO:0016020">
    <property type="term" value="C:membrane"/>
    <property type="evidence" value="ECO:0007669"/>
    <property type="project" value="UniProtKB-SubCell"/>
</dbReference>
<dbReference type="EMBL" id="VSWD01000007">
    <property type="protein sequence ID" value="KAK3098588.1"/>
    <property type="molecule type" value="Genomic_DNA"/>
</dbReference>
<dbReference type="PANTHER" id="PTHR14167:SF81">
    <property type="entry name" value="ENDOPHILIN-A"/>
    <property type="match status" value="1"/>
</dbReference>
<dbReference type="Gene3D" id="1.20.1270.60">
    <property type="entry name" value="Arfaptin homology (AH) domain/BAR domain"/>
    <property type="match status" value="1"/>
</dbReference>
<evidence type="ECO:0000256" key="3">
    <source>
        <dbReference type="ARBA" id="ARBA00022443"/>
    </source>
</evidence>
<dbReference type="GO" id="GO:0098978">
    <property type="term" value="C:glutamatergic synapse"/>
    <property type="evidence" value="ECO:0007669"/>
    <property type="project" value="TreeGrafter"/>
</dbReference>
<dbReference type="Gene3D" id="2.30.30.40">
    <property type="entry name" value="SH3 Domains"/>
    <property type="match status" value="1"/>
</dbReference>
<dbReference type="SMART" id="SM00326">
    <property type="entry name" value="SH3"/>
    <property type="match status" value="1"/>
</dbReference>
<feature type="region of interest" description="Disordered" evidence="8">
    <location>
        <begin position="235"/>
        <end position="263"/>
    </location>
</feature>
<keyword evidence="5" id="KW-0175">Coiled coil</keyword>
<proteinExistence type="inferred from homology"/>
<comment type="caution">
    <text evidence="11">The sequence shown here is derived from an EMBL/GenBank/DDBJ whole genome shotgun (WGS) entry which is preliminary data.</text>
</comment>
<protein>
    <submittedName>
        <fullName evidence="11">Uncharacterized protein</fullName>
    </submittedName>
</protein>
<evidence type="ECO:0000256" key="7">
    <source>
        <dbReference type="PROSITE-ProRule" id="PRU00192"/>
    </source>
</evidence>
<keyword evidence="6" id="KW-0472">Membrane</keyword>
<evidence type="ECO:0000313" key="11">
    <source>
        <dbReference type="EMBL" id="KAK3098588.1"/>
    </source>
</evidence>
<feature type="domain" description="SH3" evidence="9">
    <location>
        <begin position="285"/>
        <end position="344"/>
    </location>
</feature>
<gene>
    <name evidence="11" type="ORF">FSP39_021033</name>
</gene>
<evidence type="ECO:0000256" key="1">
    <source>
        <dbReference type="ARBA" id="ARBA00004170"/>
    </source>
</evidence>
<evidence type="ECO:0000256" key="5">
    <source>
        <dbReference type="ARBA" id="ARBA00023054"/>
    </source>
</evidence>
<dbReference type="InterPro" id="IPR050384">
    <property type="entry name" value="Endophilin_SH3RF"/>
</dbReference>
<dbReference type="CDD" id="cd07592">
    <property type="entry name" value="BAR_Endophilin_A"/>
    <property type="match status" value="1"/>
</dbReference>
<keyword evidence="4" id="KW-0254">Endocytosis</keyword>
<dbReference type="Pfam" id="PF00018">
    <property type="entry name" value="SH3_1"/>
    <property type="match status" value="1"/>
</dbReference>
<evidence type="ECO:0000256" key="4">
    <source>
        <dbReference type="ARBA" id="ARBA00022583"/>
    </source>
</evidence>
<comment type="similarity">
    <text evidence="2">Belongs to the endophilin family.</text>
</comment>
<dbReference type="PANTHER" id="PTHR14167">
    <property type="entry name" value="SH3 DOMAIN-CONTAINING"/>
    <property type="match status" value="1"/>
</dbReference>
<evidence type="ECO:0000313" key="12">
    <source>
        <dbReference type="Proteomes" id="UP001186944"/>
    </source>
</evidence>
<dbReference type="InterPro" id="IPR004148">
    <property type="entry name" value="BAR_dom"/>
</dbReference>
<dbReference type="PRINTS" id="PR00452">
    <property type="entry name" value="SH3DOMAIN"/>
</dbReference>
<feature type="domain" description="BAR" evidence="10">
    <location>
        <begin position="2"/>
        <end position="236"/>
    </location>
</feature>
<dbReference type="PROSITE" id="PS51021">
    <property type="entry name" value="BAR"/>
    <property type="match status" value="1"/>
</dbReference>
<dbReference type="InterPro" id="IPR035824">
    <property type="entry name" value="Endophilin_A_SH3"/>
</dbReference>